<feature type="signal peptide" evidence="4">
    <location>
        <begin position="1"/>
        <end position="23"/>
    </location>
</feature>
<evidence type="ECO:0000259" key="5">
    <source>
        <dbReference type="Pfam" id="PF13407"/>
    </source>
</evidence>
<sequence length="320" mass="34273">MKKKNIFAAILSLVMLLMVTACGSSGEEATSEGSSGDTKVIGVALSSVSDTFRTYIYDAMNEEAQKHPDIEFVFSDAQDDSARQLNQIENYVSRNVDAIVLMPVDTVAAPDIVTMANNADIPIVVVNQTFDGIEEATAFVGSTSIKAGLMQMEEVAKWLEGKGNIAIIEGGLGHENQVKRTEGNHQIVDQHPGMEVVAQNTGEWSRTEAMRLMENWLQSGRTIDAVVANSDEMAIGALLAIEAAGKLDDIIIAGIDATPDAMEYMNAGKLEITVFQDAKGQGAGSIQTAVKAANGEQVESIDIPFQLVTQENADKFVGKN</sequence>
<evidence type="ECO:0000256" key="3">
    <source>
        <dbReference type="ARBA" id="ARBA00022729"/>
    </source>
</evidence>
<dbReference type="Gene3D" id="3.40.50.2300">
    <property type="match status" value="2"/>
</dbReference>
<comment type="caution">
    <text evidence="6">The sequence shown here is derived from an EMBL/GenBank/DDBJ whole genome shotgun (WGS) entry which is preliminary data.</text>
</comment>
<proteinExistence type="inferred from homology"/>
<dbReference type="PANTHER" id="PTHR46847">
    <property type="entry name" value="D-ALLOSE-BINDING PERIPLASMIC PROTEIN-RELATED"/>
    <property type="match status" value="1"/>
</dbReference>
<name>A0A9X2I593_9BACI</name>
<dbReference type="CDD" id="cd06301">
    <property type="entry name" value="PBP1_rhizopine_binding-like"/>
    <property type="match status" value="1"/>
</dbReference>
<organism evidence="6 7">
    <name type="scientific">Halalkalibacter alkaliphilus</name>
    <dbReference type="NCBI Taxonomy" id="2917993"/>
    <lineage>
        <taxon>Bacteria</taxon>
        <taxon>Bacillati</taxon>
        <taxon>Bacillota</taxon>
        <taxon>Bacilli</taxon>
        <taxon>Bacillales</taxon>
        <taxon>Bacillaceae</taxon>
        <taxon>Halalkalibacter</taxon>
    </lineage>
</organism>
<dbReference type="PANTHER" id="PTHR46847:SF1">
    <property type="entry name" value="D-ALLOSE-BINDING PERIPLASMIC PROTEIN-RELATED"/>
    <property type="match status" value="1"/>
</dbReference>
<dbReference type="Proteomes" id="UP001139150">
    <property type="component" value="Unassembled WGS sequence"/>
</dbReference>
<reference evidence="6" key="1">
    <citation type="submission" date="2022-02" db="EMBL/GenBank/DDBJ databases">
        <title>Halalkalibacter sp. nov. isolated from Lonar Lake, India.</title>
        <authorList>
            <person name="Joshi A."/>
            <person name="Thite S."/>
            <person name="Lodha T."/>
        </authorList>
    </citation>
    <scope>NUCLEOTIDE SEQUENCE</scope>
    <source>
        <strain evidence="6">MEB205</strain>
    </source>
</reference>
<dbReference type="InterPro" id="IPR028082">
    <property type="entry name" value="Peripla_BP_I"/>
</dbReference>
<feature type="chain" id="PRO_5040771997" evidence="4">
    <location>
        <begin position="24"/>
        <end position="320"/>
    </location>
</feature>
<evidence type="ECO:0000256" key="1">
    <source>
        <dbReference type="ARBA" id="ARBA00004196"/>
    </source>
</evidence>
<evidence type="ECO:0000313" key="6">
    <source>
        <dbReference type="EMBL" id="MCL7748491.1"/>
    </source>
</evidence>
<dbReference type="AlphaFoldDB" id="A0A9X2I593"/>
<dbReference type="GO" id="GO:0030313">
    <property type="term" value="C:cell envelope"/>
    <property type="evidence" value="ECO:0007669"/>
    <property type="project" value="UniProtKB-SubCell"/>
</dbReference>
<dbReference type="PROSITE" id="PS51257">
    <property type="entry name" value="PROKAR_LIPOPROTEIN"/>
    <property type="match status" value="1"/>
</dbReference>
<comment type="similarity">
    <text evidence="2">Belongs to the bacterial solute-binding protein 2 family.</text>
</comment>
<keyword evidence="3 4" id="KW-0732">Signal</keyword>
<dbReference type="SUPFAM" id="SSF53822">
    <property type="entry name" value="Periplasmic binding protein-like I"/>
    <property type="match status" value="1"/>
</dbReference>
<evidence type="ECO:0000256" key="2">
    <source>
        <dbReference type="ARBA" id="ARBA00007639"/>
    </source>
</evidence>
<keyword evidence="7" id="KW-1185">Reference proteome</keyword>
<dbReference type="RefSeq" id="WP_250097380.1">
    <property type="nucleotide sequence ID" value="NZ_JAKRYL010000016.1"/>
</dbReference>
<dbReference type="EMBL" id="JAKRYL010000016">
    <property type="protein sequence ID" value="MCL7748491.1"/>
    <property type="molecule type" value="Genomic_DNA"/>
</dbReference>
<evidence type="ECO:0000256" key="4">
    <source>
        <dbReference type="SAM" id="SignalP"/>
    </source>
</evidence>
<accession>A0A9X2I593</accession>
<comment type="subcellular location">
    <subcellularLocation>
        <location evidence="1">Cell envelope</location>
    </subcellularLocation>
</comment>
<feature type="domain" description="Periplasmic binding protein" evidence="5">
    <location>
        <begin position="41"/>
        <end position="297"/>
    </location>
</feature>
<protein>
    <submittedName>
        <fullName evidence="6">Sugar ABC transporter substrate-binding protein</fullName>
    </submittedName>
</protein>
<dbReference type="InterPro" id="IPR025997">
    <property type="entry name" value="SBP_2_dom"/>
</dbReference>
<evidence type="ECO:0000313" key="7">
    <source>
        <dbReference type="Proteomes" id="UP001139150"/>
    </source>
</evidence>
<dbReference type="Pfam" id="PF13407">
    <property type="entry name" value="Peripla_BP_4"/>
    <property type="match status" value="1"/>
</dbReference>
<gene>
    <name evidence="6" type="ORF">MF646_15285</name>
</gene>
<dbReference type="GO" id="GO:0030246">
    <property type="term" value="F:carbohydrate binding"/>
    <property type="evidence" value="ECO:0007669"/>
    <property type="project" value="UniProtKB-ARBA"/>
</dbReference>